<organism evidence="5 6">
    <name type="scientific">Streptomyces iconiensis</name>
    <dbReference type="NCBI Taxonomy" id="1384038"/>
    <lineage>
        <taxon>Bacteria</taxon>
        <taxon>Bacillati</taxon>
        <taxon>Actinomycetota</taxon>
        <taxon>Actinomycetes</taxon>
        <taxon>Kitasatosporales</taxon>
        <taxon>Streptomycetaceae</taxon>
        <taxon>Streptomyces</taxon>
    </lineage>
</organism>
<dbReference type="PANTHER" id="PTHR37042:SF4">
    <property type="entry name" value="OUTER MEMBRANE PROTEIN RV1973"/>
    <property type="match status" value="1"/>
</dbReference>
<keyword evidence="4" id="KW-0812">Transmembrane</keyword>
<feature type="compositionally biased region" description="Basic and acidic residues" evidence="3">
    <location>
        <begin position="246"/>
        <end position="256"/>
    </location>
</feature>
<dbReference type="Proteomes" id="UP001214441">
    <property type="component" value="Unassembled WGS sequence"/>
</dbReference>
<feature type="region of interest" description="Disordered" evidence="3">
    <location>
        <begin position="1"/>
        <end position="104"/>
    </location>
</feature>
<feature type="region of interest" description="Disordered" evidence="3">
    <location>
        <begin position="239"/>
        <end position="267"/>
    </location>
</feature>
<keyword evidence="4" id="KW-1133">Transmembrane helix</keyword>
<evidence type="ECO:0000256" key="1">
    <source>
        <dbReference type="ARBA" id="ARBA00004370"/>
    </source>
</evidence>
<dbReference type="EMBL" id="JANCPR020000060">
    <property type="protein sequence ID" value="MDJ1137571.1"/>
    <property type="molecule type" value="Genomic_DNA"/>
</dbReference>
<evidence type="ECO:0000256" key="3">
    <source>
        <dbReference type="SAM" id="MobiDB-lite"/>
    </source>
</evidence>
<comment type="caution">
    <text evidence="5">The sequence shown here is derived from an EMBL/GenBank/DDBJ whole genome shotgun (WGS) entry which is preliminary data.</text>
</comment>
<reference evidence="5 6" key="1">
    <citation type="submission" date="2023-05" db="EMBL/GenBank/DDBJ databases">
        <title>Streptantibioticus silvisoli sp. nov., acidotolerant actinomycetes 1 from pine litter.</title>
        <authorList>
            <person name="Swiecimska M."/>
            <person name="Golinska P."/>
            <person name="Sangal V."/>
            <person name="Wachnowicz B."/>
            <person name="Goodfellow M."/>
        </authorList>
    </citation>
    <scope>NUCLEOTIDE SEQUENCE [LARGE SCALE GENOMIC DNA]</scope>
    <source>
        <strain evidence="5 6">DSM 42109</strain>
    </source>
</reference>
<evidence type="ECO:0000256" key="2">
    <source>
        <dbReference type="ARBA" id="ARBA00023136"/>
    </source>
</evidence>
<keyword evidence="6" id="KW-1185">Reference proteome</keyword>
<evidence type="ECO:0008006" key="7">
    <source>
        <dbReference type="Google" id="ProtNLM"/>
    </source>
</evidence>
<evidence type="ECO:0000313" key="6">
    <source>
        <dbReference type="Proteomes" id="UP001214441"/>
    </source>
</evidence>
<name>A0ABT7A8C2_9ACTN</name>
<feature type="compositionally biased region" description="Basic and acidic residues" evidence="3">
    <location>
        <begin position="37"/>
        <end position="72"/>
    </location>
</feature>
<protein>
    <recommendedName>
        <fullName evidence="7">Mce-associated membrane protein</fullName>
    </recommendedName>
</protein>
<proteinExistence type="predicted"/>
<accession>A0ABT7A8C2</accession>
<keyword evidence="2 4" id="KW-0472">Membrane</keyword>
<dbReference type="PANTHER" id="PTHR37042">
    <property type="entry name" value="OUTER MEMBRANE PROTEIN RV1973"/>
    <property type="match status" value="1"/>
</dbReference>
<feature type="transmembrane region" description="Helical" evidence="4">
    <location>
        <begin position="111"/>
        <end position="130"/>
    </location>
</feature>
<dbReference type="RefSeq" id="WP_274045097.1">
    <property type="nucleotide sequence ID" value="NZ_JANCPR020000060.1"/>
</dbReference>
<feature type="compositionally biased region" description="Low complexity" evidence="3">
    <location>
        <begin position="89"/>
        <end position="100"/>
    </location>
</feature>
<gene>
    <name evidence="5" type="ORF">NMN56_037590</name>
</gene>
<comment type="subcellular location">
    <subcellularLocation>
        <location evidence="1">Membrane</location>
    </subcellularLocation>
</comment>
<evidence type="ECO:0000313" key="5">
    <source>
        <dbReference type="EMBL" id="MDJ1137571.1"/>
    </source>
</evidence>
<evidence type="ECO:0000256" key="4">
    <source>
        <dbReference type="SAM" id="Phobius"/>
    </source>
</evidence>
<sequence>MSTTRHLLNRRRRMAAQPGGAEETPAEKSATKTATAVRERDREAGRDRDRGPKSGREPGREPGHEPGRDRGPAPRTAATKPASTRTPSAKAGAEAAPVAERTARRGTPRRLLALCAVVTVACGAFAAWGANEAGALRDGAAARNTALADAGRTSEVKGEVTSAVNALFSYDHAGPAKNARAAERLLTGRAVKQHRALLAQVRAQGGKQRLVLTTTVTDSAVAALEGNRARVLLFADQHSARTGKSAQKESKSDKGTRGKGGKSSDKNAAADATYAGAMLSVDAVHEAGTWKIANIDTLN</sequence>